<dbReference type="EMBL" id="JAULSW010000004">
    <property type="protein sequence ID" value="KAK3384785.1"/>
    <property type="molecule type" value="Genomic_DNA"/>
</dbReference>
<keyword evidence="2" id="KW-0677">Repeat</keyword>
<dbReference type="Proteomes" id="UP001285441">
    <property type="component" value="Unassembled WGS sequence"/>
</dbReference>
<dbReference type="AlphaFoldDB" id="A0AAE0NNL9"/>
<evidence type="ECO:0008006" key="6">
    <source>
        <dbReference type="Google" id="ProtNLM"/>
    </source>
</evidence>
<proteinExistence type="predicted"/>
<dbReference type="InterPro" id="IPR036322">
    <property type="entry name" value="WD40_repeat_dom_sf"/>
</dbReference>
<comment type="caution">
    <text evidence="4">The sequence shown here is derived from an EMBL/GenBank/DDBJ whole genome shotgun (WGS) entry which is preliminary data.</text>
</comment>
<dbReference type="SUPFAM" id="SSF50978">
    <property type="entry name" value="WD40 repeat-like"/>
    <property type="match status" value="1"/>
</dbReference>
<name>A0AAE0NNL9_9PEZI</name>
<keyword evidence="5" id="KW-1185">Reference proteome</keyword>
<organism evidence="4 5">
    <name type="scientific">Podospora didyma</name>
    <dbReference type="NCBI Taxonomy" id="330526"/>
    <lineage>
        <taxon>Eukaryota</taxon>
        <taxon>Fungi</taxon>
        <taxon>Dikarya</taxon>
        <taxon>Ascomycota</taxon>
        <taxon>Pezizomycotina</taxon>
        <taxon>Sordariomycetes</taxon>
        <taxon>Sordariomycetidae</taxon>
        <taxon>Sordariales</taxon>
        <taxon>Podosporaceae</taxon>
        <taxon>Podospora</taxon>
    </lineage>
</organism>
<dbReference type="Gene3D" id="2.130.10.10">
    <property type="entry name" value="YVTN repeat-like/Quinoprotein amine dehydrogenase"/>
    <property type="match status" value="1"/>
</dbReference>
<evidence type="ECO:0000256" key="1">
    <source>
        <dbReference type="ARBA" id="ARBA00022574"/>
    </source>
</evidence>
<evidence type="ECO:0000313" key="4">
    <source>
        <dbReference type="EMBL" id="KAK3384785.1"/>
    </source>
</evidence>
<dbReference type="GO" id="GO:0061685">
    <property type="term" value="F:diphthine methylesterase activity"/>
    <property type="evidence" value="ECO:0007669"/>
    <property type="project" value="TreeGrafter"/>
</dbReference>
<gene>
    <name evidence="4" type="ORF">B0H63DRAFT_542766</name>
</gene>
<dbReference type="PANTHER" id="PTHR46042:SF1">
    <property type="entry name" value="DIPHTHINE METHYLTRANSFERASE"/>
    <property type="match status" value="1"/>
</dbReference>
<evidence type="ECO:0000256" key="3">
    <source>
        <dbReference type="ARBA" id="ARBA00043952"/>
    </source>
</evidence>
<dbReference type="GO" id="GO:0005737">
    <property type="term" value="C:cytoplasm"/>
    <property type="evidence" value="ECO:0007669"/>
    <property type="project" value="TreeGrafter"/>
</dbReference>
<sequence>ESVSSLSSRALELPPSCIEFCKAFPSYFLVGTYNLQKDEDATAPEGIDAEDEDSRTPVPAKAQSRNGSIILFEVTGSGIVEVQSESQPSAILDVRFNPNTGHHDICAAVSSTGTLALFRLSPDGEGRPLKHVKTMDISTMASDMDGSAPTEEVIFTSFGWHPSRTDLIAITAATGHVHLVHLGMLDANWTLFSYPVITHTLEAWCVVISPCRSPSDTQDDAGNDEPFTIFSGGDDSALRYRTCTYDALSGVSDESLPAVKVGGHGAGVTAILPLPLTLEGERAELVVTGSYDENIRLFWIPSALSAYGQRAKLLAGSNLEGGVWRLNLIDVDETPCPEYTWRARILASCMHAGARVVALLKTANGEYDFNVIGKFEEHESMNYGSDFQPYLGKNLSVISTSFYDKLMCQWTLQLP</sequence>
<dbReference type="InterPro" id="IPR015943">
    <property type="entry name" value="WD40/YVTN_repeat-like_dom_sf"/>
</dbReference>
<dbReference type="GO" id="GO:0017183">
    <property type="term" value="P:protein histidyl modification to diphthamide"/>
    <property type="evidence" value="ECO:0007669"/>
    <property type="project" value="TreeGrafter"/>
</dbReference>
<comment type="pathway">
    <text evidence="3">Protein modification.</text>
</comment>
<dbReference type="InterPro" id="IPR052415">
    <property type="entry name" value="Diphthine_MTase"/>
</dbReference>
<reference evidence="4" key="2">
    <citation type="submission" date="2023-06" db="EMBL/GenBank/DDBJ databases">
        <authorList>
            <consortium name="Lawrence Berkeley National Laboratory"/>
            <person name="Haridas S."/>
            <person name="Hensen N."/>
            <person name="Bonometti L."/>
            <person name="Westerberg I."/>
            <person name="Brannstrom I.O."/>
            <person name="Guillou S."/>
            <person name="Cros-Aarteil S."/>
            <person name="Calhoun S."/>
            <person name="Kuo A."/>
            <person name="Mondo S."/>
            <person name="Pangilinan J."/>
            <person name="Riley R."/>
            <person name="LaButti K."/>
            <person name="Andreopoulos B."/>
            <person name="Lipzen A."/>
            <person name="Chen C."/>
            <person name="Yanf M."/>
            <person name="Daum C."/>
            <person name="Ng V."/>
            <person name="Clum A."/>
            <person name="Steindorff A."/>
            <person name="Ohm R."/>
            <person name="Martin F."/>
            <person name="Silar P."/>
            <person name="Natvig D."/>
            <person name="Lalanne C."/>
            <person name="Gautier V."/>
            <person name="Ament-velasquez S.L."/>
            <person name="Kruys A."/>
            <person name="Hutchinson M.I."/>
            <person name="Powell A.J."/>
            <person name="Barry K."/>
            <person name="Miller A.N."/>
            <person name="Grigoriev I.V."/>
            <person name="Debuchy R."/>
            <person name="Gladieux P."/>
            <person name="Thoren M.H."/>
            <person name="Johannesson H."/>
        </authorList>
    </citation>
    <scope>NUCLEOTIDE SEQUENCE</scope>
    <source>
        <strain evidence="4">CBS 232.78</strain>
    </source>
</reference>
<reference evidence="4" key="1">
    <citation type="journal article" date="2023" name="Mol. Phylogenet. Evol.">
        <title>Genome-scale phylogeny and comparative genomics of the fungal order Sordariales.</title>
        <authorList>
            <person name="Hensen N."/>
            <person name="Bonometti L."/>
            <person name="Westerberg I."/>
            <person name="Brannstrom I.O."/>
            <person name="Guillou S."/>
            <person name="Cros-Aarteil S."/>
            <person name="Calhoun S."/>
            <person name="Haridas S."/>
            <person name="Kuo A."/>
            <person name="Mondo S."/>
            <person name="Pangilinan J."/>
            <person name="Riley R."/>
            <person name="LaButti K."/>
            <person name="Andreopoulos B."/>
            <person name="Lipzen A."/>
            <person name="Chen C."/>
            <person name="Yan M."/>
            <person name="Daum C."/>
            <person name="Ng V."/>
            <person name="Clum A."/>
            <person name="Steindorff A."/>
            <person name="Ohm R.A."/>
            <person name="Martin F."/>
            <person name="Silar P."/>
            <person name="Natvig D.O."/>
            <person name="Lalanne C."/>
            <person name="Gautier V."/>
            <person name="Ament-Velasquez S.L."/>
            <person name="Kruys A."/>
            <person name="Hutchinson M.I."/>
            <person name="Powell A.J."/>
            <person name="Barry K."/>
            <person name="Miller A.N."/>
            <person name="Grigoriev I.V."/>
            <person name="Debuchy R."/>
            <person name="Gladieux P."/>
            <person name="Hiltunen Thoren M."/>
            <person name="Johannesson H."/>
        </authorList>
    </citation>
    <scope>NUCLEOTIDE SEQUENCE</scope>
    <source>
        <strain evidence="4">CBS 232.78</strain>
    </source>
</reference>
<protein>
    <recommendedName>
        <fullName evidence="6">Diphthine methyltransferase</fullName>
    </recommendedName>
</protein>
<evidence type="ECO:0000313" key="5">
    <source>
        <dbReference type="Proteomes" id="UP001285441"/>
    </source>
</evidence>
<accession>A0AAE0NNL9</accession>
<evidence type="ECO:0000256" key="2">
    <source>
        <dbReference type="ARBA" id="ARBA00022737"/>
    </source>
</evidence>
<keyword evidence="1" id="KW-0853">WD repeat</keyword>
<dbReference type="PANTHER" id="PTHR46042">
    <property type="entry name" value="DIPHTHINE METHYLTRANSFERASE"/>
    <property type="match status" value="1"/>
</dbReference>
<feature type="non-terminal residue" evidence="4">
    <location>
        <position position="1"/>
    </location>
</feature>